<evidence type="ECO:0000256" key="5">
    <source>
        <dbReference type="ARBA" id="ARBA00023239"/>
    </source>
</evidence>
<dbReference type="Pfam" id="PF00206">
    <property type="entry name" value="Lyase_1"/>
    <property type="match status" value="1"/>
</dbReference>
<comment type="pathway">
    <text evidence="2">Amino-acid biosynthesis; L-arginine biosynthesis; L-arginine from L-ornithine and carbamoyl phosphate: step 3/3.</text>
</comment>
<dbReference type="Pfam" id="PF14698">
    <property type="entry name" value="ASL_C2"/>
    <property type="match status" value="1"/>
</dbReference>
<evidence type="ECO:0000259" key="6">
    <source>
        <dbReference type="Pfam" id="PF00206"/>
    </source>
</evidence>
<evidence type="ECO:0000313" key="10">
    <source>
        <dbReference type="Proteomes" id="UP000593880"/>
    </source>
</evidence>
<dbReference type="Proteomes" id="UP000625079">
    <property type="component" value="Unassembled WGS sequence"/>
</dbReference>
<evidence type="ECO:0000256" key="4">
    <source>
        <dbReference type="ARBA" id="ARBA00022571"/>
    </source>
</evidence>
<reference evidence="9 10" key="2">
    <citation type="submission" date="2018-06" db="EMBL/GenBank/DDBJ databases">
        <title>Comparative genomics of rhizobia nodulating Arachis hypogaea in China.</title>
        <authorList>
            <person name="Li Y."/>
        </authorList>
    </citation>
    <scope>NUCLEOTIDE SEQUENCE [LARGE SCALE GENOMIC DNA]</scope>
    <source>
        <strain evidence="9 10">CCBAU 51658</strain>
        <plasmid evidence="9 10">unnamed</plasmid>
    </source>
</reference>
<dbReference type="Gene3D" id="1.10.275.10">
    <property type="entry name" value="Fumarase/aspartase (N-terminal domain)"/>
    <property type="match status" value="1"/>
</dbReference>
<keyword evidence="10" id="KW-1185">Reference proteome</keyword>
<dbReference type="InterPro" id="IPR029419">
    <property type="entry name" value="Arg_succ_lyase_C"/>
</dbReference>
<dbReference type="InterPro" id="IPR009049">
    <property type="entry name" value="Argininosuccinate_lyase"/>
</dbReference>
<dbReference type="RefSeq" id="WP_128929633.1">
    <property type="nucleotide sequence ID" value="NZ_BMHC01000010.1"/>
</dbReference>
<evidence type="ECO:0000313" key="11">
    <source>
        <dbReference type="Proteomes" id="UP000625079"/>
    </source>
</evidence>
<geneLocation type="plasmid" evidence="9 10">
    <name>unnamed</name>
</geneLocation>
<dbReference type="AlphaFoldDB" id="A0A410VJ80"/>
<dbReference type="EC" id="4.3.2.1" evidence="3"/>
<dbReference type="Gene3D" id="1.10.40.30">
    <property type="entry name" value="Fumarase/aspartase (C-terminal domain)"/>
    <property type="match status" value="1"/>
</dbReference>
<dbReference type="GO" id="GO:0004056">
    <property type="term" value="F:argininosuccinate lyase activity"/>
    <property type="evidence" value="ECO:0007669"/>
    <property type="project" value="UniProtKB-EC"/>
</dbReference>
<dbReference type="InterPro" id="IPR024083">
    <property type="entry name" value="Fumarase/histidase_N"/>
</dbReference>
<comment type="catalytic activity">
    <reaction evidence="1">
        <text>2-(N(omega)-L-arginino)succinate = fumarate + L-arginine</text>
        <dbReference type="Rhea" id="RHEA:24020"/>
        <dbReference type="ChEBI" id="CHEBI:29806"/>
        <dbReference type="ChEBI" id="CHEBI:32682"/>
        <dbReference type="ChEBI" id="CHEBI:57472"/>
        <dbReference type="EC" id="4.3.2.1"/>
    </reaction>
</comment>
<evidence type="ECO:0000256" key="2">
    <source>
        <dbReference type="ARBA" id="ARBA00004941"/>
    </source>
</evidence>
<accession>A0A410VJ80</accession>
<proteinExistence type="predicted"/>
<evidence type="ECO:0000256" key="1">
    <source>
        <dbReference type="ARBA" id="ARBA00000985"/>
    </source>
</evidence>
<dbReference type="Proteomes" id="UP000593880">
    <property type="component" value="Plasmid unnamed"/>
</dbReference>
<protein>
    <recommendedName>
        <fullName evidence="3">argininosuccinate lyase</fullName>
        <ecNumber evidence="3">4.3.2.1</ecNumber>
    </recommendedName>
</protein>
<evidence type="ECO:0000313" key="9">
    <source>
        <dbReference type="EMBL" id="QOZ64220.1"/>
    </source>
</evidence>
<sequence length="501" mass="54533">METHAPQTYRSAANPGARLKQVPLDYLDNYKSRFDAITAPHIHAFDKAHLVALTEGGAIKRKIGQQLLAGLRQMEAEGVLNVHSKMNSGLHAGERYLTKLYGSEIGGQIATGRSSGDLNAVSRRRAFAAQICSALDGMMKLRHSLIELASKHIETVMAGNTHGQHAQPTTLAHWALMFELVAARHQQRYQEAHARINQSPAGAAIMTGSDFPIDRRRSSELLGFDGPLPNTFDAIISHDMEIEYAGLMAGLTHSLARLADDLQLWSTFEYGYVELPDYLCGTSSIMPQKKNPDGLEDIKSLATQASSAFLAVSMSERGPTGFTTMERVNTDSQLKAIGEMIPARLDTLSRLVGDVRFDVARMSYLAGANWCTATDLAAAIARETALGWRKAHELVAGFVAHCFNCGMMPNTVTSADLDAAANQLGFPAPSLDPQLFRESLSPLAFVGRRSTYGSPAPANVCAQIKLARESQTRDAEQQEKLRCVRERAAKALDEAVNAILE</sequence>
<dbReference type="EMBL" id="CP030058">
    <property type="protein sequence ID" value="QOZ64220.1"/>
    <property type="molecule type" value="Genomic_DNA"/>
</dbReference>
<dbReference type="PANTHER" id="PTHR43814">
    <property type="entry name" value="ARGININOSUCCINATE LYASE"/>
    <property type="match status" value="1"/>
</dbReference>
<dbReference type="GO" id="GO:0005829">
    <property type="term" value="C:cytosol"/>
    <property type="evidence" value="ECO:0007669"/>
    <property type="project" value="TreeGrafter"/>
</dbReference>
<evidence type="ECO:0000259" key="7">
    <source>
        <dbReference type="Pfam" id="PF14698"/>
    </source>
</evidence>
<evidence type="ECO:0000313" key="8">
    <source>
        <dbReference type="EMBL" id="GGI27540.1"/>
    </source>
</evidence>
<dbReference type="CDD" id="cd01359">
    <property type="entry name" value="Argininosuccinate_lyase"/>
    <property type="match status" value="1"/>
</dbReference>
<dbReference type="PRINTS" id="PR00145">
    <property type="entry name" value="ARGSUCLYASE"/>
</dbReference>
<reference evidence="8" key="3">
    <citation type="submission" date="2022-12" db="EMBL/GenBank/DDBJ databases">
        <authorList>
            <person name="Sun Q."/>
            <person name="Zhou Y."/>
        </authorList>
    </citation>
    <scope>NUCLEOTIDE SEQUENCE</scope>
    <source>
        <strain evidence="8">CGMCC 1.15034</strain>
    </source>
</reference>
<keyword evidence="5 8" id="KW-0456">Lyase</keyword>
<keyword evidence="4" id="KW-0028">Amino-acid biosynthesis</keyword>
<dbReference type="InterPro" id="IPR008948">
    <property type="entry name" value="L-Aspartase-like"/>
</dbReference>
<reference evidence="8" key="1">
    <citation type="journal article" date="2014" name="Int. J. Syst. Evol. Microbiol.">
        <title>Complete genome sequence of Corynebacterium casei LMG S-19264T (=DSM 44701T), isolated from a smear-ripened cheese.</title>
        <authorList>
            <consortium name="US DOE Joint Genome Institute (JGI-PGF)"/>
            <person name="Walter F."/>
            <person name="Albersmeier A."/>
            <person name="Kalinowski J."/>
            <person name="Ruckert C."/>
        </authorList>
    </citation>
    <scope>NUCLEOTIDE SEQUENCE</scope>
    <source>
        <strain evidence="8">CGMCC 1.15034</strain>
    </source>
</reference>
<dbReference type="PRINTS" id="PR00149">
    <property type="entry name" value="FUMRATELYASE"/>
</dbReference>
<feature type="domain" description="Argininosuccinate lyase C-terminal" evidence="7">
    <location>
        <begin position="371"/>
        <end position="442"/>
    </location>
</feature>
<dbReference type="PANTHER" id="PTHR43814:SF1">
    <property type="entry name" value="ARGININOSUCCINATE LYASE"/>
    <property type="match status" value="1"/>
</dbReference>
<dbReference type="EMBL" id="BMHC01000010">
    <property type="protein sequence ID" value="GGI27540.1"/>
    <property type="molecule type" value="Genomic_DNA"/>
</dbReference>
<dbReference type="Gene3D" id="1.20.200.10">
    <property type="entry name" value="Fumarase/aspartase (Central domain)"/>
    <property type="match status" value="1"/>
</dbReference>
<gene>
    <name evidence="8" type="primary">argH</name>
    <name evidence="8" type="ORF">GCM10010987_44900</name>
    <name evidence="9" type="ORF">XH86_35965</name>
</gene>
<dbReference type="OrthoDB" id="9769623at2"/>
<name>A0A410VJ80_9BRAD</name>
<keyword evidence="9" id="KW-0614">Plasmid</keyword>
<organism evidence="8 11">
    <name type="scientific">Bradyrhizobium guangdongense</name>
    <dbReference type="NCBI Taxonomy" id="1325090"/>
    <lineage>
        <taxon>Bacteria</taxon>
        <taxon>Pseudomonadati</taxon>
        <taxon>Pseudomonadota</taxon>
        <taxon>Alphaproteobacteria</taxon>
        <taxon>Hyphomicrobiales</taxon>
        <taxon>Nitrobacteraceae</taxon>
        <taxon>Bradyrhizobium</taxon>
    </lineage>
</organism>
<dbReference type="GO" id="GO:0042450">
    <property type="term" value="P:L-arginine biosynthetic process via ornithine"/>
    <property type="evidence" value="ECO:0007669"/>
    <property type="project" value="InterPro"/>
</dbReference>
<evidence type="ECO:0000256" key="3">
    <source>
        <dbReference type="ARBA" id="ARBA00012338"/>
    </source>
</evidence>
<dbReference type="InterPro" id="IPR022761">
    <property type="entry name" value="Fumarate_lyase_N"/>
</dbReference>
<feature type="domain" description="Fumarate lyase N-terminal" evidence="6">
    <location>
        <begin position="52"/>
        <end position="304"/>
    </location>
</feature>
<dbReference type="InterPro" id="IPR000362">
    <property type="entry name" value="Fumarate_lyase_fam"/>
</dbReference>
<keyword evidence="4" id="KW-0055">Arginine biosynthesis</keyword>
<dbReference type="SUPFAM" id="SSF48557">
    <property type="entry name" value="L-aspartase-like"/>
    <property type="match status" value="1"/>
</dbReference>